<feature type="coiled-coil region" evidence="1">
    <location>
        <begin position="568"/>
        <end position="615"/>
    </location>
</feature>
<evidence type="ECO:0000313" key="6">
    <source>
        <dbReference type="EMBL" id="WGM07443.1"/>
    </source>
</evidence>
<evidence type="ECO:0000313" key="7">
    <source>
        <dbReference type="Proteomes" id="UP000295134"/>
    </source>
</evidence>
<dbReference type="InterPro" id="IPR006431">
    <property type="entry name" value="Phage_tape_meas_C"/>
</dbReference>
<name>A0A4P7L454_9GAMM</name>
<reference evidence="4" key="2">
    <citation type="submission" date="2023-04" db="EMBL/GenBank/DDBJ databases">
        <title>Genome dynamics across the evolutionary transition to endosymbiosis.</title>
        <authorList>
            <person name="Siozios S."/>
            <person name="Nadal-Jimenez P."/>
            <person name="Azagi T."/>
            <person name="Sprong H."/>
            <person name="Frost C.L."/>
            <person name="Parratt S.R."/>
            <person name="Taylor G."/>
            <person name="Brettell L."/>
            <person name="Lew K.C."/>
            <person name="Croft L."/>
            <person name="King K.C."/>
            <person name="Brockhurst M.A."/>
            <person name="Hypsa V."/>
            <person name="Novakova E."/>
            <person name="Darby A.C."/>
            <person name="Hurst G.D.D."/>
        </authorList>
    </citation>
    <scope>NUCLEOTIDE SEQUENCE</scope>
    <source>
        <strain evidence="4">ANv_CAN</strain>
    </source>
</reference>
<dbReference type="KEGG" id="ans:ArsFIN_22200"/>
<dbReference type="Proteomes" id="UP001177592">
    <property type="component" value="Chromosome"/>
</dbReference>
<dbReference type="RefSeq" id="WP_135677699.1">
    <property type="nucleotide sequence ID" value="NZ_CP038613.1"/>
</dbReference>
<sequence length="961" mass="104312">MADVASLAVALHLNSASFKSQIHDAYSSAANESKKFAQQIESGSSQSERAVTRMSNQIRKSSGQAAVGFGNLHHVLTELVSGSNVAASTISNALVPAFERLFGATHGTTFDTQRQMAKEAAQSAVDYAQSSIEAAKADATRAQQGLKTAQVMKAQAIAQREQAFASDEYLEKMRAVNAQNGLNTAEIEKAYAAQNAANARTIAEANLAEVSANQKAAAASAQLTTAQAAETAGTRQLALAKQQLAVANTELSALQRVTGGITGAFSNLINLMGGPLNVGLMATAGSVFYLYSQFKEAEERQKSFYAAIQKGGLFLSTTTVELNLLADRLGGTAEAYKAVTSAASAGFSGKLLEDVAEFGAQLEESGGSVDMLVSKLSAIGDQPLKALRNYAAEGVVLTQSIYEQIAALERRGQIEEAKALARNAYEKQNQENTKESERLTQAHKRSLDDLTGSFNVLMAASTQSLTLYNQVLQKEKDKENAIYARQLEERKAQIKTESQFAIHTIETAAQINAAINAGKDPLKERARIQQEINQRYKEGSLTLNEYTQALKGLDKLYASPQKTSGETLDAGRQRIEQLQQQTATLQAQLMENEKLLDSERKLAAFEQEITRLKGRTLNASQKSVLAHADEIRTQLQINAGLERELQLKALRQRFADQDFEITKRTTQMQQEAQNQILQMTMPKVDYDLMLEEQRVRDDFRNRRYQLDKEVSDKTSQLYAERTQFLAQEEQKQIEIVRAAALSKAKVAQDGGKGVAKGWQDFGAETENVFDNMRNITKNAFDGMSNTLADFVTTGKFNFSDFAQSVVNDITRMIVKMMIFKALESSLGGSGLGSFLGIRANALGGVYRSSGLSAYSNRVVDSPTLFPFAKGIGLMGEAGPEAIMPLTRGRDGSLGVKAVGGSSETQDVSTIHIHQVINVTGNGDKVIGEITQRAAKQGADDALARIQRDFATNGRIRKLLGS</sequence>
<proteinExistence type="predicted"/>
<dbReference type="EMBL" id="CP123523">
    <property type="protein sequence ID" value="WGM07443.1"/>
    <property type="molecule type" value="Genomic_DNA"/>
</dbReference>
<accession>A0A4P7L454</accession>
<keyword evidence="1" id="KW-0175">Coiled coil</keyword>
<evidence type="ECO:0000313" key="5">
    <source>
        <dbReference type="EMBL" id="WGM06881.1"/>
    </source>
</evidence>
<evidence type="ECO:0000259" key="2">
    <source>
        <dbReference type="Pfam" id="PF09718"/>
    </source>
</evidence>
<evidence type="ECO:0000313" key="4">
    <source>
        <dbReference type="EMBL" id="WGM04992.1"/>
    </source>
</evidence>
<evidence type="ECO:0000313" key="3">
    <source>
        <dbReference type="EMBL" id="QBY43652.1"/>
    </source>
</evidence>
<evidence type="ECO:0000313" key="8">
    <source>
        <dbReference type="Proteomes" id="UP001177592"/>
    </source>
</evidence>
<dbReference type="AlphaFoldDB" id="A0A4P7L454"/>
<dbReference type="EMBL" id="CP123523">
    <property type="protein sequence ID" value="WGM06881.1"/>
    <property type="molecule type" value="Genomic_DNA"/>
</dbReference>
<reference evidence="3 7" key="1">
    <citation type="submission" date="2019-03" db="EMBL/GenBank/DDBJ databases">
        <title>Long-read sequencing reveals hyperdense prophage content in a complex bacterial symbiont genome.</title>
        <authorList>
            <person name="Frost C.L."/>
            <person name="Siozios S."/>
            <person name="Nadal-Jimenez P."/>
            <person name="Brockhurst M.A."/>
            <person name="King K.C."/>
            <person name="Darby A.C."/>
            <person name="Hurst G.D.D."/>
        </authorList>
    </citation>
    <scope>NUCLEOTIDE SEQUENCE [LARGE SCALE GENOMIC DNA]</scope>
    <source>
        <strain evidence="3 7">FIN</strain>
    </source>
</reference>
<organism evidence="3 7">
    <name type="scientific">Arsenophonus nasoniae</name>
    <name type="common">son-killer infecting Nasonia vitripennis</name>
    <dbReference type="NCBI Taxonomy" id="638"/>
    <lineage>
        <taxon>Bacteria</taxon>
        <taxon>Pseudomonadati</taxon>
        <taxon>Pseudomonadota</taxon>
        <taxon>Gammaproteobacteria</taxon>
        <taxon>Enterobacterales</taxon>
        <taxon>Morganellaceae</taxon>
        <taxon>Arsenophonus</taxon>
    </lineage>
</organism>
<gene>
    <name evidence="3" type="ORF">ArsFIN_22200</name>
    <name evidence="5" type="ORF">QE258_06245</name>
    <name evidence="6" type="ORF">QE258_09485</name>
    <name evidence="4" type="ORF">QE258_15615</name>
</gene>
<protein>
    <submittedName>
        <fullName evidence="3">Lambda phage tail tape-measure protein (Tape_meas_lam_C)</fullName>
    </submittedName>
    <submittedName>
        <fullName evidence="4">Phage tail tape measure protein</fullName>
    </submittedName>
</protein>
<dbReference type="Pfam" id="PF24622">
    <property type="entry name" value="TMP_4"/>
    <property type="match status" value="1"/>
</dbReference>
<feature type="domain" description="Bacteriophage tail tape measure C-terminal" evidence="2">
    <location>
        <begin position="750"/>
        <end position="822"/>
    </location>
</feature>
<dbReference type="GeneID" id="96877303"/>
<dbReference type="EMBL" id="CP038613">
    <property type="protein sequence ID" value="QBY43652.1"/>
    <property type="molecule type" value="Genomic_DNA"/>
</dbReference>
<dbReference type="EMBL" id="CP123523">
    <property type="protein sequence ID" value="WGM04992.1"/>
    <property type="molecule type" value="Genomic_DNA"/>
</dbReference>
<evidence type="ECO:0000256" key="1">
    <source>
        <dbReference type="SAM" id="Coils"/>
    </source>
</evidence>
<dbReference type="Proteomes" id="UP000295134">
    <property type="component" value="Chromosome"/>
</dbReference>
<dbReference type="NCBIfam" id="TIGR01541">
    <property type="entry name" value="tape_meas_lam_C"/>
    <property type="match status" value="1"/>
</dbReference>
<keyword evidence="8" id="KW-1185">Reference proteome</keyword>
<dbReference type="Pfam" id="PF09718">
    <property type="entry name" value="Tape_meas_lam_C"/>
    <property type="match status" value="1"/>
</dbReference>